<feature type="region of interest" description="Disordered" evidence="1">
    <location>
        <begin position="1"/>
        <end position="46"/>
    </location>
</feature>
<reference evidence="2" key="2">
    <citation type="journal article" date="2023" name="Int. J. Mol. Sci.">
        <title>De Novo Assembly and Annotation of 11 Diverse Shrub Willow (Salix) Genomes Reveals Novel Gene Organization in Sex-Linked Regions.</title>
        <authorList>
            <person name="Hyden B."/>
            <person name="Feng K."/>
            <person name="Yates T.B."/>
            <person name="Jawdy S."/>
            <person name="Cereghino C."/>
            <person name="Smart L.B."/>
            <person name="Muchero W."/>
        </authorList>
    </citation>
    <scope>NUCLEOTIDE SEQUENCE</scope>
    <source>
        <tissue evidence="2">Shoot tip</tissue>
    </source>
</reference>
<dbReference type="EMBL" id="JAPFFM010000017">
    <property type="protein sequence ID" value="KAJ6696479.1"/>
    <property type="molecule type" value="Genomic_DNA"/>
</dbReference>
<protein>
    <submittedName>
        <fullName evidence="2">Uncharacterized protein</fullName>
    </submittedName>
</protein>
<gene>
    <name evidence="2" type="ORF">OIU74_015398</name>
</gene>
<evidence type="ECO:0000256" key="1">
    <source>
        <dbReference type="SAM" id="MobiDB-lite"/>
    </source>
</evidence>
<proteinExistence type="predicted"/>
<evidence type="ECO:0000313" key="3">
    <source>
        <dbReference type="Proteomes" id="UP001151752"/>
    </source>
</evidence>
<sequence>MPAPCLRLKRHKRPNKSLADWKQKQKKRPRKIAKSDLGEDVAGNSQSLSMFDEDSVEEEVRMKPLFPFIRCLVNKTRMGMGNDNESDLQEHRTVGIVNGDGDSESEDIQEVFDTDQEQELDVKAQTVAKAPVSRSNGYGGVKWSSQGRVKEYKIGADNCIDSVVTSGVVFWTLTFQMVGTLVHGTLLLKVIDHESMMWRERCFQVFFFMYMNKQL</sequence>
<name>A0A9Q0PYP9_9ROSI</name>
<organism evidence="2 3">
    <name type="scientific">Salix koriyanagi</name>
    <dbReference type="NCBI Taxonomy" id="2511006"/>
    <lineage>
        <taxon>Eukaryota</taxon>
        <taxon>Viridiplantae</taxon>
        <taxon>Streptophyta</taxon>
        <taxon>Embryophyta</taxon>
        <taxon>Tracheophyta</taxon>
        <taxon>Spermatophyta</taxon>
        <taxon>Magnoliopsida</taxon>
        <taxon>eudicotyledons</taxon>
        <taxon>Gunneridae</taxon>
        <taxon>Pentapetalae</taxon>
        <taxon>rosids</taxon>
        <taxon>fabids</taxon>
        <taxon>Malpighiales</taxon>
        <taxon>Salicaceae</taxon>
        <taxon>Saliceae</taxon>
        <taxon>Salix</taxon>
    </lineage>
</organism>
<comment type="caution">
    <text evidence="2">The sequence shown here is derived from an EMBL/GenBank/DDBJ whole genome shotgun (WGS) entry which is preliminary data.</text>
</comment>
<keyword evidence="3" id="KW-1185">Reference proteome</keyword>
<accession>A0A9Q0PYP9</accession>
<evidence type="ECO:0000313" key="2">
    <source>
        <dbReference type="EMBL" id="KAJ6696479.1"/>
    </source>
</evidence>
<dbReference type="AlphaFoldDB" id="A0A9Q0PYP9"/>
<reference evidence="2" key="1">
    <citation type="submission" date="2022-11" db="EMBL/GenBank/DDBJ databases">
        <authorList>
            <person name="Hyden B.L."/>
            <person name="Feng K."/>
            <person name="Yates T."/>
            <person name="Jawdy S."/>
            <person name="Smart L.B."/>
            <person name="Muchero W."/>
        </authorList>
    </citation>
    <scope>NUCLEOTIDE SEQUENCE</scope>
    <source>
        <tissue evidence="2">Shoot tip</tissue>
    </source>
</reference>
<dbReference type="Proteomes" id="UP001151752">
    <property type="component" value="Chromosome 3"/>
</dbReference>